<accession>A0A5D0XLX5</accession>
<evidence type="ECO:0000313" key="4">
    <source>
        <dbReference type="EMBL" id="TYC97433.1"/>
    </source>
</evidence>
<feature type="domain" description="Glycosyltransferase subfamily 4-like N-terminal" evidence="3">
    <location>
        <begin position="83"/>
        <end position="195"/>
    </location>
</feature>
<dbReference type="OrthoDB" id="9813214at2"/>
<gene>
    <name evidence="4" type="ORF">FQ377_12310</name>
</gene>
<evidence type="ECO:0000259" key="3">
    <source>
        <dbReference type="Pfam" id="PF13579"/>
    </source>
</evidence>
<dbReference type="Gene3D" id="3.40.50.2000">
    <property type="entry name" value="Glycogen Phosphorylase B"/>
    <property type="match status" value="2"/>
</dbReference>
<proteinExistence type="predicted"/>
<dbReference type="SUPFAM" id="SSF53756">
    <property type="entry name" value="UDP-Glycosyltransferase/glycogen phosphorylase"/>
    <property type="match status" value="1"/>
</dbReference>
<dbReference type="GO" id="GO:0016757">
    <property type="term" value="F:glycosyltransferase activity"/>
    <property type="evidence" value="ECO:0007669"/>
    <property type="project" value="UniProtKB-KW"/>
</dbReference>
<evidence type="ECO:0000256" key="2">
    <source>
        <dbReference type="ARBA" id="ARBA00022679"/>
    </source>
</evidence>
<sequence length="399" mass="44328">MVELANGKSVPSRRPRVLVLSFSPIVRDPRVLRQIRLLSEIADIVSCGYGEAPRGVVEHVQIPDDLKAWRTDFKSTATLLTMRFYERLYFDSERIKFVRRAIPAGSVDVIIANDVIAVPLALALRPVRGVHADLHEYAPRQGEDRLQWKVLIGPFMHWAARQYVTRADSVTTVAKGIAEEYARVYGIPEPLVVPNASSYDGRYSPTEVQMPLRLIHTGAAGRGRKIEVMIDAVARANEIRPGSTTLDLVMVPGEQKYIDELTARASAVSNNAVRMRPAVPFDQIVPMLQNYDVGIFICPPSTFNLLHALPNKLFEFIQARLAVVIGPSPEMERIVRQYGVGAVSKDFSAESIAQLLMDLTPEAVANMKQASHRSARELSAEEVMGPWTDAVRKLLRAVG</sequence>
<dbReference type="Pfam" id="PF13579">
    <property type="entry name" value="Glyco_trans_4_4"/>
    <property type="match status" value="1"/>
</dbReference>
<dbReference type="AlphaFoldDB" id="A0A5D0XLX5"/>
<evidence type="ECO:0000256" key="1">
    <source>
        <dbReference type="ARBA" id="ARBA00022676"/>
    </source>
</evidence>
<keyword evidence="2 4" id="KW-0808">Transferase</keyword>
<comment type="caution">
    <text evidence="4">The sequence shown here is derived from an EMBL/GenBank/DDBJ whole genome shotgun (WGS) entry which is preliminary data.</text>
</comment>
<organism evidence="4 5">
    <name type="scientific">Arthrobacter echini</name>
    <dbReference type="NCBI Taxonomy" id="1529066"/>
    <lineage>
        <taxon>Bacteria</taxon>
        <taxon>Bacillati</taxon>
        <taxon>Actinomycetota</taxon>
        <taxon>Actinomycetes</taxon>
        <taxon>Micrococcales</taxon>
        <taxon>Micrococcaceae</taxon>
        <taxon>Arthrobacter</taxon>
    </lineage>
</organism>
<name>A0A5D0XLX5_9MICC</name>
<keyword evidence="5" id="KW-1185">Reference proteome</keyword>
<dbReference type="EMBL" id="VSLD01000007">
    <property type="protein sequence ID" value="TYC97433.1"/>
    <property type="molecule type" value="Genomic_DNA"/>
</dbReference>
<keyword evidence="1" id="KW-0328">Glycosyltransferase</keyword>
<dbReference type="Proteomes" id="UP000323410">
    <property type="component" value="Unassembled WGS sequence"/>
</dbReference>
<protein>
    <submittedName>
        <fullName evidence="4">Glycosyltransferase family 4 protein</fullName>
    </submittedName>
</protein>
<reference evidence="4 5" key="1">
    <citation type="submission" date="2019-08" db="EMBL/GenBank/DDBJ databases">
        <title>Genone of Arthrobacter echini P9.</title>
        <authorList>
            <person name="Bowman J.P."/>
        </authorList>
    </citation>
    <scope>NUCLEOTIDE SEQUENCE [LARGE SCALE GENOMIC DNA]</scope>
    <source>
        <strain evidence="4 5">P9</strain>
    </source>
</reference>
<dbReference type="InterPro" id="IPR028098">
    <property type="entry name" value="Glyco_trans_4-like_N"/>
</dbReference>
<evidence type="ECO:0000313" key="5">
    <source>
        <dbReference type="Proteomes" id="UP000323410"/>
    </source>
</evidence>